<evidence type="ECO:0000313" key="2">
    <source>
        <dbReference type="Proteomes" id="UP000530268"/>
    </source>
</evidence>
<dbReference type="EMBL" id="JACIEI010000026">
    <property type="protein sequence ID" value="MBB3996073.1"/>
    <property type="molecule type" value="Genomic_DNA"/>
</dbReference>
<name>A0A7W6ED97_9RHOB</name>
<dbReference type="RefSeq" id="WP_184568309.1">
    <property type="nucleotide sequence ID" value="NZ_JACIEI010000026.1"/>
</dbReference>
<dbReference type="Proteomes" id="UP000530268">
    <property type="component" value="Unassembled WGS sequence"/>
</dbReference>
<accession>A0A7W6ED97</accession>
<evidence type="ECO:0000313" key="1">
    <source>
        <dbReference type="EMBL" id="MBB3996073.1"/>
    </source>
</evidence>
<dbReference type="AlphaFoldDB" id="A0A7W6ED97"/>
<reference evidence="1 2" key="1">
    <citation type="submission" date="2020-08" db="EMBL/GenBank/DDBJ databases">
        <title>Genomic Encyclopedia of Type Strains, Phase IV (KMG-IV): sequencing the most valuable type-strain genomes for metagenomic binning, comparative biology and taxonomic classification.</title>
        <authorList>
            <person name="Goeker M."/>
        </authorList>
    </citation>
    <scope>NUCLEOTIDE SEQUENCE [LARGE SCALE GENOMIC DNA]</scope>
    <source>
        <strain evidence="1 2">DSM 102234</strain>
    </source>
</reference>
<sequence length="82" mass="9224">MNTPATAATWGTPPVKTRRSRVRLDSVFDTRREAARIYRKAVSGDLKVEDASRLVNMLAILSRMIETGEFEGRLAQLECLTQ</sequence>
<keyword evidence="2" id="KW-1185">Reference proteome</keyword>
<organism evidence="1 2">
    <name type="scientific">Sulfitobacter undariae</name>
    <dbReference type="NCBI Taxonomy" id="1563671"/>
    <lineage>
        <taxon>Bacteria</taxon>
        <taxon>Pseudomonadati</taxon>
        <taxon>Pseudomonadota</taxon>
        <taxon>Alphaproteobacteria</taxon>
        <taxon>Rhodobacterales</taxon>
        <taxon>Roseobacteraceae</taxon>
        <taxon>Sulfitobacter</taxon>
    </lineage>
</organism>
<comment type="caution">
    <text evidence="1">The sequence shown here is derived from an EMBL/GenBank/DDBJ whole genome shotgun (WGS) entry which is preliminary data.</text>
</comment>
<proteinExistence type="predicted"/>
<protein>
    <submittedName>
        <fullName evidence="1">Uncharacterized protein</fullName>
    </submittedName>
</protein>
<gene>
    <name evidence="1" type="ORF">GGR95_003739</name>
</gene>